<evidence type="ECO:0000259" key="10">
    <source>
        <dbReference type="Pfam" id="PF14703"/>
    </source>
</evidence>
<evidence type="ECO:0000256" key="4">
    <source>
        <dbReference type="ARBA" id="ARBA00022692"/>
    </source>
</evidence>
<protein>
    <submittedName>
        <fullName evidence="11">DUF221-domain-containing protein</fullName>
    </submittedName>
</protein>
<name>A0A8H3QIG8_9GLOM</name>
<evidence type="ECO:0000256" key="7">
    <source>
        <dbReference type="SAM" id="Phobius"/>
    </source>
</evidence>
<dbReference type="InterPro" id="IPR027815">
    <property type="entry name" value="CSC1/OSCA1-like_cyt"/>
</dbReference>
<reference evidence="11" key="1">
    <citation type="submission" date="2019-10" db="EMBL/GenBank/DDBJ databases">
        <title>Conservation and host-specific expression of non-tandemly repeated heterogenous ribosome RNA gene in arbuscular mycorrhizal fungi.</title>
        <authorList>
            <person name="Maeda T."/>
            <person name="Kobayashi Y."/>
            <person name="Nakagawa T."/>
            <person name="Ezawa T."/>
            <person name="Yamaguchi K."/>
            <person name="Bino T."/>
            <person name="Nishimoto Y."/>
            <person name="Shigenobu S."/>
            <person name="Kawaguchi M."/>
        </authorList>
    </citation>
    <scope>NUCLEOTIDE SEQUENCE</scope>
    <source>
        <strain evidence="11">HR1</strain>
    </source>
</reference>
<dbReference type="InterPro" id="IPR032880">
    <property type="entry name" value="CSC1/OSCA1-like_N"/>
</dbReference>
<feature type="transmembrane region" description="Helical" evidence="7">
    <location>
        <begin position="669"/>
        <end position="689"/>
    </location>
</feature>
<feature type="transmembrane region" description="Helical" evidence="7">
    <location>
        <begin position="382"/>
        <end position="404"/>
    </location>
</feature>
<keyword evidence="3" id="KW-0813">Transport</keyword>
<dbReference type="InterPro" id="IPR045122">
    <property type="entry name" value="Csc1-like"/>
</dbReference>
<keyword evidence="4 7" id="KW-0812">Transmembrane</keyword>
<dbReference type="PANTHER" id="PTHR13018">
    <property type="entry name" value="PROBABLE MEMBRANE PROTEIN DUF221-RELATED"/>
    <property type="match status" value="1"/>
</dbReference>
<feature type="transmembrane region" description="Helical" evidence="7">
    <location>
        <begin position="424"/>
        <end position="447"/>
    </location>
</feature>
<feature type="domain" description="CSC1/OSCA1-like N-terminal transmembrane" evidence="9">
    <location>
        <begin position="18"/>
        <end position="173"/>
    </location>
</feature>
<evidence type="ECO:0000256" key="6">
    <source>
        <dbReference type="ARBA" id="ARBA00023136"/>
    </source>
</evidence>
<dbReference type="InterPro" id="IPR003864">
    <property type="entry name" value="CSC1/OSCA1-like_7TM"/>
</dbReference>
<evidence type="ECO:0000259" key="8">
    <source>
        <dbReference type="Pfam" id="PF02714"/>
    </source>
</evidence>
<dbReference type="PANTHER" id="PTHR13018:SF149">
    <property type="entry name" value="DOMAIN PROTEIN, PUTATIVE (AFU_ORTHOLOGUE AFUA_3G11660)-RELATED"/>
    <property type="match status" value="1"/>
</dbReference>
<dbReference type="GO" id="GO:0005227">
    <property type="term" value="F:calcium-activated cation channel activity"/>
    <property type="evidence" value="ECO:0007669"/>
    <property type="project" value="InterPro"/>
</dbReference>
<organism evidence="11 12">
    <name type="scientific">Rhizophagus clarus</name>
    <dbReference type="NCBI Taxonomy" id="94130"/>
    <lineage>
        <taxon>Eukaryota</taxon>
        <taxon>Fungi</taxon>
        <taxon>Fungi incertae sedis</taxon>
        <taxon>Mucoromycota</taxon>
        <taxon>Glomeromycotina</taxon>
        <taxon>Glomeromycetes</taxon>
        <taxon>Glomerales</taxon>
        <taxon>Glomeraceae</taxon>
        <taxon>Rhizophagus</taxon>
    </lineage>
</organism>
<proteinExistence type="inferred from homology"/>
<feature type="transmembrane region" description="Helical" evidence="7">
    <location>
        <begin position="644"/>
        <end position="663"/>
    </location>
</feature>
<feature type="transmembrane region" description="Helical" evidence="7">
    <location>
        <begin position="15"/>
        <end position="39"/>
    </location>
</feature>
<evidence type="ECO:0000256" key="5">
    <source>
        <dbReference type="ARBA" id="ARBA00022989"/>
    </source>
</evidence>
<comment type="subcellular location">
    <subcellularLocation>
        <location evidence="1">Membrane</location>
        <topology evidence="1">Multi-pass membrane protein</topology>
    </subcellularLocation>
</comment>
<feature type="domain" description="CSC1/OSCA1-like 7TM region" evidence="8">
    <location>
        <begin position="377"/>
        <end position="663"/>
    </location>
</feature>
<gene>
    <name evidence="11" type="ORF">RCL2_000524300</name>
</gene>
<dbReference type="OrthoDB" id="2150324at2759"/>
<dbReference type="Proteomes" id="UP000615446">
    <property type="component" value="Unassembled WGS sequence"/>
</dbReference>
<comment type="caution">
    <text evidence="11">The sequence shown here is derived from an EMBL/GenBank/DDBJ whole genome shotgun (WGS) entry which is preliminary data.</text>
</comment>
<feature type="transmembrane region" description="Helical" evidence="7">
    <location>
        <begin position="151"/>
        <end position="171"/>
    </location>
</feature>
<evidence type="ECO:0000256" key="2">
    <source>
        <dbReference type="ARBA" id="ARBA00007779"/>
    </source>
</evidence>
<dbReference type="EMBL" id="BLAL01000034">
    <property type="protein sequence ID" value="GES77914.1"/>
    <property type="molecule type" value="Genomic_DNA"/>
</dbReference>
<evidence type="ECO:0000259" key="9">
    <source>
        <dbReference type="Pfam" id="PF13967"/>
    </source>
</evidence>
<dbReference type="Pfam" id="PF02714">
    <property type="entry name" value="RSN1_7TM"/>
    <property type="match status" value="1"/>
</dbReference>
<sequence>MSIVPPEKQSAKISLIGIASQFGLNLTLGFGTLVLFSFLRPRNSIVYSPKQFAPEDKQPPKIEENKLWGWVKPVLKVTEKTLINEIGLDAVMFIRFIKLCQNVFLCLLVFGACIIVPINIFGTYRDNNYDIPSKENPLQILSISYLERTNWFWAHSVFTWLFSLIVYWFLYREYEHYNKLRIEYFKSDEYRKSLHSRTLLISGLPNSMQSDQGLVDFIELIKIEIPVDEAVIARDVGKLPDLVLEREAAVRGLENVLIKYLKGPNKVEDKRPQHRMHLFFGTKVDSIDFYTRKIETTEEVINKLRKDPVDKKALNYGFVSFETIYQAHSAARQLDTVPSVGMRHKSFGAPAVQLAPIPGDINWRNLSMPIAVRKTQRWLGRLLFLALCFLWLIPLGFITTAAQIDNIVKIFPFLKDLLYKHNFIAGLIESWMTPLILAMFVVILPIILRHFSKAQGIITYSETERSVLGKLFLFFFINNLILYTITSTIWDIVAKIKASIDAGYLDLADLKKDLFNSKFLNEIAESAIKVSFFWINYISLSGLVAVWDLAQFVQLTYIWFKKKILSPTPRNLKELSIPPEFDYPVYYNIHLFFFTLGILYSIIAPLILLFCYLYYTLAYLVYRYQLMYIFNTKIETGGVYWKAVFNRLIVAIIFWQLTMIGVMNLKGAHIQSVTIIPLIFLTLIVKLYCTSRFDRSTKYYVPDTERAGKPTTKDDIVDKGKRKEQHIFNVFGHPALTAELIIPMIHANVKNQIKNVYKNSKVTETTEPSRNGKSKSIILVEDEDHVLKIQPVEKNELYIFDKYDFNMGYTSAQSMFERDDDGLERDRFGGSEGKSYLFGETVSTATED</sequence>
<accession>A0A8H3QIG8</accession>
<evidence type="ECO:0000313" key="12">
    <source>
        <dbReference type="Proteomes" id="UP000615446"/>
    </source>
</evidence>
<keyword evidence="6 7" id="KW-0472">Membrane</keyword>
<dbReference type="Pfam" id="PF14703">
    <property type="entry name" value="PHM7_cyt"/>
    <property type="match status" value="1"/>
</dbReference>
<evidence type="ECO:0000256" key="1">
    <source>
        <dbReference type="ARBA" id="ARBA00004141"/>
    </source>
</evidence>
<evidence type="ECO:0000256" key="3">
    <source>
        <dbReference type="ARBA" id="ARBA00022448"/>
    </source>
</evidence>
<evidence type="ECO:0000313" key="11">
    <source>
        <dbReference type="EMBL" id="GES77914.1"/>
    </source>
</evidence>
<dbReference type="GO" id="GO:0005886">
    <property type="term" value="C:plasma membrane"/>
    <property type="evidence" value="ECO:0007669"/>
    <property type="project" value="TreeGrafter"/>
</dbReference>
<feature type="transmembrane region" description="Helical" evidence="7">
    <location>
        <begin position="467"/>
        <end position="485"/>
    </location>
</feature>
<feature type="transmembrane region" description="Helical" evidence="7">
    <location>
        <begin position="606"/>
        <end position="624"/>
    </location>
</feature>
<dbReference type="Pfam" id="PF13967">
    <property type="entry name" value="RSN1_TM"/>
    <property type="match status" value="1"/>
</dbReference>
<feature type="transmembrane region" description="Helical" evidence="7">
    <location>
        <begin position="102"/>
        <end position="124"/>
    </location>
</feature>
<dbReference type="AlphaFoldDB" id="A0A8H3QIG8"/>
<comment type="similarity">
    <text evidence="2">Belongs to the CSC1 (TC 1.A.17) family.</text>
</comment>
<feature type="domain" description="CSC1/OSCA1-like cytosolic" evidence="10">
    <location>
        <begin position="196"/>
        <end position="365"/>
    </location>
</feature>
<keyword evidence="5 7" id="KW-1133">Transmembrane helix</keyword>